<evidence type="ECO:0000313" key="1">
    <source>
        <dbReference type="EMBL" id="MFC7137183.1"/>
    </source>
</evidence>
<keyword evidence="2" id="KW-1185">Reference proteome</keyword>
<dbReference type="AlphaFoldDB" id="A0ABD5XQ28"/>
<protein>
    <submittedName>
        <fullName evidence="1">Uncharacterized protein</fullName>
    </submittedName>
</protein>
<gene>
    <name evidence="1" type="ORF">ACFQRB_13490</name>
</gene>
<dbReference type="EMBL" id="JBHSZG010000001">
    <property type="protein sequence ID" value="MFC7137183.1"/>
    <property type="molecule type" value="Genomic_DNA"/>
</dbReference>
<comment type="caution">
    <text evidence="1">The sequence shown here is derived from an EMBL/GenBank/DDBJ whole genome shotgun (WGS) entry which is preliminary data.</text>
</comment>
<dbReference type="Proteomes" id="UP001596368">
    <property type="component" value="Unassembled WGS sequence"/>
</dbReference>
<evidence type="ECO:0000313" key="2">
    <source>
        <dbReference type="Proteomes" id="UP001596368"/>
    </source>
</evidence>
<proteinExistence type="predicted"/>
<reference evidence="1 2" key="1">
    <citation type="journal article" date="2019" name="Int. J. Syst. Evol. Microbiol.">
        <title>The Global Catalogue of Microorganisms (GCM) 10K type strain sequencing project: providing services to taxonomists for standard genome sequencing and annotation.</title>
        <authorList>
            <consortium name="The Broad Institute Genomics Platform"/>
            <consortium name="The Broad Institute Genome Sequencing Center for Infectious Disease"/>
            <person name="Wu L."/>
            <person name="Ma J."/>
        </authorList>
    </citation>
    <scope>NUCLEOTIDE SEQUENCE [LARGE SCALE GENOMIC DNA]</scope>
    <source>
        <strain evidence="1 2">DT92</strain>
    </source>
</reference>
<organism evidence="1 2">
    <name type="scientific">Halobaculum litoreum</name>
    <dbReference type="NCBI Taxonomy" id="3031998"/>
    <lineage>
        <taxon>Archaea</taxon>
        <taxon>Methanobacteriati</taxon>
        <taxon>Methanobacteriota</taxon>
        <taxon>Stenosarchaea group</taxon>
        <taxon>Halobacteria</taxon>
        <taxon>Halobacteriales</taxon>
        <taxon>Haloferacaceae</taxon>
        <taxon>Halobaculum</taxon>
    </lineage>
</organism>
<name>A0ABD5XQ28_9EURY</name>
<accession>A0ABD5XQ28</accession>
<sequence length="80" mass="8597">MTLNPTDRSVDADADDPVATHADLLLDAFVEHAALDDGLVSAVERLRHGGHRWDALELVIVSEKDPDAARRLLDAAVVDG</sequence>